<dbReference type="EMBL" id="CP065713">
    <property type="protein sequence ID" value="QPT09861.1"/>
    <property type="molecule type" value="Genomic_DNA"/>
</dbReference>
<dbReference type="RefSeq" id="WP_197939253.1">
    <property type="nucleotide sequence ID" value="NZ_CP065713.1"/>
</dbReference>
<name>A0A7T3E7Y7_SPHPI</name>
<keyword evidence="1" id="KW-1133">Transmembrane helix</keyword>
<keyword evidence="1" id="KW-0812">Transmembrane</keyword>
<feature type="transmembrane region" description="Helical" evidence="1">
    <location>
        <begin position="6"/>
        <end position="27"/>
    </location>
</feature>
<organism evidence="2 3">
    <name type="scientific">Sphingomonas paucimobilis</name>
    <name type="common">Pseudomonas paucimobilis</name>
    <dbReference type="NCBI Taxonomy" id="13689"/>
    <lineage>
        <taxon>Bacteria</taxon>
        <taxon>Pseudomonadati</taxon>
        <taxon>Pseudomonadota</taxon>
        <taxon>Alphaproteobacteria</taxon>
        <taxon>Sphingomonadales</taxon>
        <taxon>Sphingomonadaceae</taxon>
        <taxon>Sphingomonas</taxon>
    </lineage>
</organism>
<dbReference type="Pfam" id="PF10805">
    <property type="entry name" value="DUF2730"/>
    <property type="match status" value="1"/>
</dbReference>
<evidence type="ECO:0000256" key="1">
    <source>
        <dbReference type="SAM" id="Phobius"/>
    </source>
</evidence>
<protein>
    <submittedName>
        <fullName evidence="2">DUF2730 family protein</fullName>
    </submittedName>
</protein>
<evidence type="ECO:0000313" key="3">
    <source>
        <dbReference type="Proteomes" id="UP000594836"/>
    </source>
</evidence>
<sequence>MNITIVWQLVAIASALLGIANLIWMWLAQMRQPGEKAIQELQKLCQGLDSEGEAVARRVDRIESEMRHVPTKDDLHEVKNSITAMIGQMKVVETEVAAATRTMRRIEDHMREEKA</sequence>
<gene>
    <name evidence="2" type="ORF">I6G38_06365</name>
</gene>
<accession>A0A7T3E7Y7</accession>
<evidence type="ECO:0000313" key="2">
    <source>
        <dbReference type="EMBL" id="QPT09861.1"/>
    </source>
</evidence>
<keyword evidence="1" id="KW-0472">Membrane</keyword>
<proteinExistence type="predicted"/>
<dbReference type="Proteomes" id="UP000594836">
    <property type="component" value="Chromosome"/>
</dbReference>
<dbReference type="InterPro" id="IPR020269">
    <property type="entry name" value="Phage_Mu_Releasin"/>
</dbReference>
<reference evidence="2 3" key="1">
    <citation type="submission" date="2020-12" db="EMBL/GenBank/DDBJ databases">
        <title>FDA dAtabase for Regulatory Grade micrObial Sequences (FDA-ARGOS): Supporting development and validation of Infectious Disease Dx tests.</title>
        <authorList>
            <person name="Sproer C."/>
            <person name="Gronow S."/>
            <person name="Severitt S."/>
            <person name="Schroder I."/>
            <person name="Tallon L."/>
            <person name="Sadzewicz L."/>
            <person name="Zhao X."/>
            <person name="Boylan J."/>
            <person name="Ott S."/>
            <person name="Bowen H."/>
            <person name="Vavikolanu K."/>
            <person name="Mehta A."/>
            <person name="Aluvathingal J."/>
            <person name="Nadendla S."/>
            <person name="Lowell S."/>
            <person name="Myers T."/>
            <person name="Yan Y."/>
            <person name="Sichtig H."/>
        </authorList>
    </citation>
    <scope>NUCLEOTIDE SEQUENCE [LARGE SCALE GENOMIC DNA]</scope>
    <source>
        <strain evidence="2 3">FDAARGOS_881</strain>
    </source>
</reference>
<dbReference type="AlphaFoldDB" id="A0A7T3E7Y7"/>